<organism evidence="2 3">
    <name type="scientific">Paraburkholderia acidisoli</name>
    <dbReference type="NCBI Taxonomy" id="2571748"/>
    <lineage>
        <taxon>Bacteria</taxon>
        <taxon>Pseudomonadati</taxon>
        <taxon>Pseudomonadota</taxon>
        <taxon>Betaproteobacteria</taxon>
        <taxon>Burkholderiales</taxon>
        <taxon>Burkholderiaceae</taxon>
        <taxon>Paraburkholderia</taxon>
    </lineage>
</organism>
<dbReference type="Pfam" id="PF04964">
    <property type="entry name" value="Flp_Fap"/>
    <property type="match status" value="1"/>
</dbReference>
<sequence>MNKLFHHFVKSEDGVTALEYGLIAGVIALAIGSTVLTLGTQLTSVFSDISSTLSTALPKTTGTGGST</sequence>
<reference evidence="2 3" key="1">
    <citation type="submission" date="2019-12" db="EMBL/GenBank/DDBJ databases">
        <title>Paraburkholderia acidiphila 7Q-K02 sp. nov and Paraburkholderia acidisoli DHF22 sp. nov., two strains isolated from forest soil.</title>
        <authorList>
            <person name="Gao Z."/>
            <person name="Qiu L."/>
        </authorList>
    </citation>
    <scope>NUCLEOTIDE SEQUENCE [LARGE SCALE GENOMIC DNA]</scope>
    <source>
        <strain evidence="2 3">DHF22</strain>
    </source>
</reference>
<keyword evidence="3" id="KW-1185">Reference proteome</keyword>
<keyword evidence="1" id="KW-1133">Transmembrane helix</keyword>
<evidence type="ECO:0000313" key="3">
    <source>
        <dbReference type="Proteomes" id="UP000433577"/>
    </source>
</evidence>
<dbReference type="Proteomes" id="UP000433577">
    <property type="component" value="Chromosome 1"/>
</dbReference>
<protein>
    <submittedName>
        <fullName evidence="2">Flp family type IVb pilin</fullName>
    </submittedName>
</protein>
<name>A0A7Z2GK28_9BURK</name>
<dbReference type="InterPro" id="IPR007047">
    <property type="entry name" value="Flp_Fap"/>
</dbReference>
<accession>A0A7Z2GK28</accession>
<dbReference type="RefSeq" id="WP_158951915.1">
    <property type="nucleotide sequence ID" value="NZ_CP046913.1"/>
</dbReference>
<feature type="transmembrane region" description="Helical" evidence="1">
    <location>
        <begin position="20"/>
        <end position="39"/>
    </location>
</feature>
<dbReference type="KEGG" id="pacs:FAZ98_08120"/>
<evidence type="ECO:0000313" key="2">
    <source>
        <dbReference type="EMBL" id="QGZ62920.1"/>
    </source>
</evidence>
<dbReference type="AlphaFoldDB" id="A0A7Z2GK28"/>
<keyword evidence="1" id="KW-0812">Transmembrane</keyword>
<dbReference type="EMBL" id="CP046913">
    <property type="protein sequence ID" value="QGZ62920.1"/>
    <property type="molecule type" value="Genomic_DNA"/>
</dbReference>
<evidence type="ECO:0000256" key="1">
    <source>
        <dbReference type="SAM" id="Phobius"/>
    </source>
</evidence>
<proteinExistence type="predicted"/>
<gene>
    <name evidence="2" type="ORF">FAZ98_08120</name>
</gene>
<keyword evidence="1" id="KW-0472">Membrane</keyword>
<dbReference type="OrthoDB" id="5325135at2"/>